<protein>
    <submittedName>
        <fullName evidence="2">Uncharacterized protein</fullName>
    </submittedName>
</protein>
<feature type="region of interest" description="Disordered" evidence="1">
    <location>
        <begin position="1"/>
        <end position="69"/>
    </location>
</feature>
<feature type="compositionally biased region" description="Low complexity" evidence="1">
    <location>
        <begin position="43"/>
        <end position="56"/>
    </location>
</feature>
<evidence type="ECO:0000313" key="7">
    <source>
        <dbReference type="Proteomes" id="UP000476176"/>
    </source>
</evidence>
<evidence type="ECO:0000313" key="6">
    <source>
        <dbReference type="Proteomes" id="UP000437068"/>
    </source>
</evidence>
<dbReference type="Proteomes" id="UP000437068">
    <property type="component" value="Unassembled WGS sequence"/>
</dbReference>
<accession>A0A6A3FKH4</accession>
<feature type="compositionally biased region" description="Basic residues" evidence="1">
    <location>
        <begin position="21"/>
        <end position="33"/>
    </location>
</feature>
<proteinExistence type="predicted"/>
<dbReference type="Proteomes" id="UP000429523">
    <property type="component" value="Unassembled WGS sequence"/>
</dbReference>
<evidence type="ECO:0000256" key="1">
    <source>
        <dbReference type="SAM" id="MobiDB-lite"/>
    </source>
</evidence>
<evidence type="ECO:0000313" key="5">
    <source>
        <dbReference type="Proteomes" id="UP000429523"/>
    </source>
</evidence>
<evidence type="ECO:0000313" key="3">
    <source>
        <dbReference type="EMBL" id="KAE9195229.1"/>
    </source>
</evidence>
<evidence type="ECO:0000313" key="4">
    <source>
        <dbReference type="EMBL" id="KAE9288121.1"/>
    </source>
</evidence>
<evidence type="ECO:0000313" key="2">
    <source>
        <dbReference type="EMBL" id="KAE8944490.1"/>
    </source>
</evidence>
<dbReference type="AlphaFoldDB" id="A0A6A3FKH4"/>
<dbReference type="Proteomes" id="UP000476176">
    <property type="component" value="Unassembled WGS sequence"/>
</dbReference>
<sequence length="69" mass="7465">MSCFEIRHKHGKNGSLIIQSRNKRKIRARKPKKRTDGDGSDGGSSSQSSIEGGSDSAAQHKRARGADDN</sequence>
<reference evidence="5 6" key="1">
    <citation type="submission" date="2018-08" db="EMBL/GenBank/DDBJ databases">
        <title>Genomic investigation of the strawberry pathogen Phytophthora fragariae indicates pathogenicity is determined by transcriptional variation in three key races.</title>
        <authorList>
            <person name="Adams T.M."/>
            <person name="Armitage A.D."/>
            <person name="Sobczyk M.K."/>
            <person name="Bates H.J."/>
            <person name="Dunwell J.M."/>
            <person name="Nellist C.F."/>
            <person name="Harrison R.J."/>
        </authorList>
    </citation>
    <scope>NUCLEOTIDE SEQUENCE [LARGE SCALE GENOMIC DNA]</scope>
    <source>
        <strain evidence="4 6">A4</strain>
        <strain evidence="3 7">BC-23</strain>
        <strain evidence="2 5">NOV-9</strain>
    </source>
</reference>
<gene>
    <name evidence="4" type="ORF">PF001_g20667</name>
    <name evidence="3" type="ORF">PF004_g20488</name>
    <name evidence="2" type="ORF">PF009_g5816</name>
</gene>
<comment type="caution">
    <text evidence="2">The sequence shown here is derived from an EMBL/GenBank/DDBJ whole genome shotgun (WGS) entry which is preliminary data.</text>
</comment>
<dbReference type="EMBL" id="QXGF01000201">
    <property type="protein sequence ID" value="KAE8944490.1"/>
    <property type="molecule type" value="Genomic_DNA"/>
</dbReference>
<organism evidence="2 5">
    <name type="scientific">Phytophthora fragariae</name>
    <dbReference type="NCBI Taxonomy" id="53985"/>
    <lineage>
        <taxon>Eukaryota</taxon>
        <taxon>Sar</taxon>
        <taxon>Stramenopiles</taxon>
        <taxon>Oomycota</taxon>
        <taxon>Peronosporomycetes</taxon>
        <taxon>Peronosporales</taxon>
        <taxon>Peronosporaceae</taxon>
        <taxon>Phytophthora</taxon>
    </lineage>
</organism>
<name>A0A6A3FKH4_9STRA</name>
<dbReference type="EMBL" id="QXGE01001801">
    <property type="protein sequence ID" value="KAE9288121.1"/>
    <property type="molecule type" value="Genomic_DNA"/>
</dbReference>
<dbReference type="EMBL" id="QXGC01001834">
    <property type="protein sequence ID" value="KAE9195229.1"/>
    <property type="molecule type" value="Genomic_DNA"/>
</dbReference>